<dbReference type="InterPro" id="IPR020233">
    <property type="entry name" value="Slm4"/>
</dbReference>
<gene>
    <name evidence="1" type="ORF">OGATHE_001189</name>
</gene>
<sequence length="140" mass="16139">MLNSKNISNLLSQVLNPVPEVTSSKPLSISLLSTSSKKPLVSCFQNTLEEDTKGDESEFLNTGITPSDNLRIMSLTSLKAWEQRAKTEYDWLVIRFNMYYIYLYKINDEYLVMLCCDLQYPKVLAIKKLEKLSEAMRDKL</sequence>
<evidence type="ECO:0000313" key="2">
    <source>
        <dbReference type="Proteomes" id="UP000788993"/>
    </source>
</evidence>
<reference evidence="1" key="1">
    <citation type="journal article" date="2021" name="Open Biol.">
        <title>Shared evolutionary footprints suggest mitochondrial oxidative damage underlies multiple complex I losses in fungi.</title>
        <authorList>
            <person name="Schikora-Tamarit M.A."/>
            <person name="Marcet-Houben M."/>
            <person name="Nosek J."/>
            <person name="Gabaldon T."/>
        </authorList>
    </citation>
    <scope>NUCLEOTIDE SEQUENCE</scope>
    <source>
        <strain evidence="1">NCAIM Y.01608</strain>
    </source>
</reference>
<dbReference type="Pfam" id="PF16818">
    <property type="entry name" value="SLM4"/>
    <property type="match status" value="1"/>
</dbReference>
<reference evidence="1" key="2">
    <citation type="submission" date="2021-01" db="EMBL/GenBank/DDBJ databases">
        <authorList>
            <person name="Schikora-Tamarit M.A."/>
        </authorList>
    </citation>
    <scope>NUCLEOTIDE SEQUENCE</scope>
    <source>
        <strain evidence="1">NCAIM Y.01608</strain>
    </source>
</reference>
<dbReference type="EMBL" id="JAEUBD010000146">
    <property type="protein sequence ID" value="KAH3676700.1"/>
    <property type="molecule type" value="Genomic_DNA"/>
</dbReference>
<dbReference type="RefSeq" id="XP_018209154.1">
    <property type="nucleotide sequence ID" value="XM_018357708.1"/>
</dbReference>
<dbReference type="Proteomes" id="UP000788993">
    <property type="component" value="Unassembled WGS sequence"/>
</dbReference>
<dbReference type="GO" id="GO:0007165">
    <property type="term" value="P:signal transduction"/>
    <property type="evidence" value="ECO:0007669"/>
    <property type="project" value="InterPro"/>
</dbReference>
<proteinExistence type="predicted"/>
<evidence type="ECO:0000313" key="1">
    <source>
        <dbReference type="EMBL" id="KAH3676700.1"/>
    </source>
</evidence>
<comment type="caution">
    <text evidence="1">The sequence shown here is derived from an EMBL/GenBank/DDBJ whole genome shotgun (WGS) entry which is preliminary data.</text>
</comment>
<name>A0A1B7SCI2_9ASCO</name>
<dbReference type="AlphaFoldDB" id="A0A1B7SCI2"/>
<keyword evidence="2" id="KW-1185">Reference proteome</keyword>
<accession>A0A1B7SCI2</accession>
<protein>
    <submittedName>
        <fullName evidence="1">Uncharacterized protein</fullName>
    </submittedName>
</protein>
<dbReference type="GO" id="GO:0071986">
    <property type="term" value="C:Ragulator complex"/>
    <property type="evidence" value="ECO:0007669"/>
    <property type="project" value="InterPro"/>
</dbReference>
<organism evidence="1 2">
    <name type="scientific">Ogataea polymorpha</name>
    <dbReference type="NCBI Taxonomy" id="460523"/>
    <lineage>
        <taxon>Eukaryota</taxon>
        <taxon>Fungi</taxon>
        <taxon>Dikarya</taxon>
        <taxon>Ascomycota</taxon>
        <taxon>Saccharomycotina</taxon>
        <taxon>Pichiomycetes</taxon>
        <taxon>Pichiales</taxon>
        <taxon>Pichiaceae</taxon>
        <taxon>Ogataea</taxon>
    </lineage>
</organism>